<sequence length="283" mass="32314">MKKVIEFLLKIKATKVTIAIISSIIQGSSPSLWKKIETHFYNPYDFDEKNIEYSKWIFVRVADFCKKYDFSLEGKDFLELGPGGFLGTGAFLKKAGALSYSVVDSVNHFEKLDAKTIGYYQTIDPSFLNGDTFNSTFVHVLKYTKEGIQCVDESMDVVFSNAVYEHVANPAESIQDLARITKKGGIGIHQIDYRDHIFDQKSLFFLTVPKFLFDLLFKNCGGWTNLKRHSFFREAFIRSGFEILEEIPQSEYTSEHVAKYQKKLSLSLEDVSTSSACFVVQKK</sequence>
<dbReference type="Gene3D" id="3.40.50.150">
    <property type="entry name" value="Vaccinia Virus protein VP39"/>
    <property type="match status" value="1"/>
</dbReference>
<dbReference type="SUPFAM" id="SSF53335">
    <property type="entry name" value="S-adenosyl-L-methionine-dependent methyltransferases"/>
    <property type="match status" value="1"/>
</dbReference>
<keyword evidence="2" id="KW-0489">Methyltransferase</keyword>
<dbReference type="AlphaFoldDB" id="K1Z3J0"/>
<reference evidence="2" key="1">
    <citation type="journal article" date="2012" name="Science">
        <title>Fermentation, hydrogen, and sulfur metabolism in multiple uncultivated bacterial phyla.</title>
        <authorList>
            <person name="Wrighton K.C."/>
            <person name="Thomas B.C."/>
            <person name="Sharon I."/>
            <person name="Miller C.S."/>
            <person name="Castelle C.J."/>
            <person name="VerBerkmoes N.C."/>
            <person name="Wilkins M.J."/>
            <person name="Hettich R.L."/>
            <person name="Lipton M.S."/>
            <person name="Williams K.H."/>
            <person name="Long P.E."/>
            <person name="Banfield J.F."/>
        </authorList>
    </citation>
    <scope>NUCLEOTIDE SEQUENCE [LARGE SCALE GENOMIC DNA]</scope>
</reference>
<proteinExistence type="predicted"/>
<dbReference type="GO" id="GO:0008757">
    <property type="term" value="F:S-adenosylmethionine-dependent methyltransferase activity"/>
    <property type="evidence" value="ECO:0007669"/>
    <property type="project" value="InterPro"/>
</dbReference>
<protein>
    <submittedName>
        <fullName evidence="2">Methyltransferase type 12</fullName>
    </submittedName>
</protein>
<evidence type="ECO:0000313" key="2">
    <source>
        <dbReference type="EMBL" id="EKD44102.1"/>
    </source>
</evidence>
<dbReference type="GO" id="GO:0032259">
    <property type="term" value="P:methylation"/>
    <property type="evidence" value="ECO:0007669"/>
    <property type="project" value="UniProtKB-KW"/>
</dbReference>
<dbReference type="InterPro" id="IPR029063">
    <property type="entry name" value="SAM-dependent_MTases_sf"/>
</dbReference>
<dbReference type="InterPro" id="IPR013216">
    <property type="entry name" value="Methyltransf_11"/>
</dbReference>
<comment type="caution">
    <text evidence="2">The sequence shown here is derived from an EMBL/GenBank/DDBJ whole genome shotgun (WGS) entry which is preliminary data.</text>
</comment>
<dbReference type="EMBL" id="AMFJ01028967">
    <property type="protein sequence ID" value="EKD44102.1"/>
    <property type="molecule type" value="Genomic_DNA"/>
</dbReference>
<organism evidence="2">
    <name type="scientific">uncultured bacterium</name>
    <name type="common">gcode 4</name>
    <dbReference type="NCBI Taxonomy" id="1234023"/>
    <lineage>
        <taxon>Bacteria</taxon>
        <taxon>environmental samples</taxon>
    </lineage>
</organism>
<name>K1Z3J0_9BACT</name>
<accession>K1Z3J0</accession>
<keyword evidence="2" id="KW-0808">Transferase</keyword>
<gene>
    <name evidence="2" type="ORF">ACD_71C00236G0002</name>
</gene>
<dbReference type="Pfam" id="PF08241">
    <property type="entry name" value="Methyltransf_11"/>
    <property type="match status" value="1"/>
</dbReference>
<feature type="domain" description="Methyltransferase type 11" evidence="1">
    <location>
        <begin position="146"/>
        <end position="186"/>
    </location>
</feature>
<evidence type="ECO:0000259" key="1">
    <source>
        <dbReference type="Pfam" id="PF08241"/>
    </source>
</evidence>